<keyword evidence="4" id="KW-0378">Hydrolase</keyword>
<feature type="compositionally biased region" description="Polar residues" evidence="10">
    <location>
        <begin position="1698"/>
        <end position="1713"/>
    </location>
</feature>
<evidence type="ECO:0000259" key="14">
    <source>
        <dbReference type="PROSITE" id="PS50215"/>
    </source>
</evidence>
<dbReference type="GO" id="GO:0004222">
    <property type="term" value="F:metalloendopeptidase activity"/>
    <property type="evidence" value="ECO:0007669"/>
    <property type="project" value="InterPro"/>
</dbReference>
<feature type="disulfide bond" evidence="9">
    <location>
        <begin position="396"/>
        <end position="401"/>
    </location>
</feature>
<dbReference type="Pfam" id="PF23106">
    <property type="entry name" value="EGF_Teneurin"/>
    <property type="match status" value="1"/>
</dbReference>
<comment type="caution">
    <text evidence="15">The sequence shown here is derived from an EMBL/GenBank/DDBJ whole genome shotgun (WGS) entry which is preliminary data.</text>
</comment>
<evidence type="ECO:0000259" key="12">
    <source>
        <dbReference type="PROSITE" id="PS50026"/>
    </source>
</evidence>
<feature type="region of interest" description="Disordered" evidence="10">
    <location>
        <begin position="806"/>
        <end position="839"/>
    </location>
</feature>
<feature type="domain" description="Peptidase M12B" evidence="14">
    <location>
        <begin position="243"/>
        <end position="439"/>
    </location>
</feature>
<dbReference type="PANTHER" id="PTHR11905:SF159">
    <property type="entry name" value="ADAM METALLOPROTEASE"/>
    <property type="match status" value="1"/>
</dbReference>
<dbReference type="CDD" id="cd04269">
    <property type="entry name" value="ZnMc_adamalysin_II_like"/>
    <property type="match status" value="1"/>
</dbReference>
<dbReference type="SUPFAM" id="SSF55486">
    <property type="entry name" value="Metalloproteases ('zincins'), catalytic domain"/>
    <property type="match status" value="1"/>
</dbReference>
<name>A0A0L0CGP5_LUCCU</name>
<keyword evidence="6 8" id="KW-1015">Disulfide bond</keyword>
<feature type="region of interest" description="Disordered" evidence="10">
    <location>
        <begin position="1087"/>
        <end position="1141"/>
    </location>
</feature>
<feature type="compositionally biased region" description="Polar residues" evidence="10">
    <location>
        <begin position="1326"/>
        <end position="1342"/>
    </location>
</feature>
<feature type="region of interest" description="Disordered" evidence="10">
    <location>
        <begin position="949"/>
        <end position="1012"/>
    </location>
</feature>
<feature type="compositionally biased region" description="Polar residues" evidence="10">
    <location>
        <begin position="1373"/>
        <end position="1394"/>
    </location>
</feature>
<dbReference type="GO" id="GO:0046872">
    <property type="term" value="F:metal ion binding"/>
    <property type="evidence" value="ECO:0007669"/>
    <property type="project" value="UniProtKB-KW"/>
</dbReference>
<dbReference type="InterPro" id="IPR034027">
    <property type="entry name" value="Reprolysin_adamalysin"/>
</dbReference>
<dbReference type="InterPro" id="IPR001762">
    <property type="entry name" value="Disintegrin_dom"/>
</dbReference>
<dbReference type="InterPro" id="IPR001590">
    <property type="entry name" value="Peptidase_M12B"/>
</dbReference>
<keyword evidence="9" id="KW-0479">Metal-binding</keyword>
<dbReference type="FunFam" id="3.40.390.10:FF:000002">
    <property type="entry name" value="Disintegrin and metalloproteinase domain-containing protein 22"/>
    <property type="match status" value="1"/>
</dbReference>
<comment type="subcellular location">
    <subcellularLocation>
        <location evidence="1">Membrane</location>
        <topology evidence="1">Single-pass membrane protein</topology>
    </subcellularLocation>
</comment>
<feature type="compositionally biased region" description="Low complexity" evidence="10">
    <location>
        <begin position="1685"/>
        <end position="1696"/>
    </location>
</feature>
<feature type="compositionally biased region" description="Pro residues" evidence="10">
    <location>
        <begin position="1399"/>
        <end position="1408"/>
    </location>
</feature>
<dbReference type="SUPFAM" id="SSF57552">
    <property type="entry name" value="Blood coagulation inhibitor (disintegrin)"/>
    <property type="match status" value="1"/>
</dbReference>
<feature type="binding site" evidence="9">
    <location>
        <position position="379"/>
    </location>
    <ligand>
        <name>Zn(2+)</name>
        <dbReference type="ChEBI" id="CHEBI:29105"/>
        <note>catalytic</note>
    </ligand>
</feature>
<feature type="compositionally biased region" description="Basic and acidic residues" evidence="10">
    <location>
        <begin position="1299"/>
        <end position="1317"/>
    </location>
</feature>
<feature type="binding site" evidence="9">
    <location>
        <position position="383"/>
    </location>
    <ligand>
        <name>Zn(2+)</name>
        <dbReference type="ChEBI" id="CHEBI:29105"/>
        <note>catalytic</note>
    </ligand>
</feature>
<dbReference type="PROSITE" id="PS50215">
    <property type="entry name" value="ADAM_MEPRO"/>
    <property type="match status" value="1"/>
</dbReference>
<keyword evidence="4" id="KW-0645">Protease</keyword>
<dbReference type="GO" id="GO:0006509">
    <property type="term" value="P:membrane protein ectodomain proteolysis"/>
    <property type="evidence" value="ECO:0007669"/>
    <property type="project" value="TreeGrafter"/>
</dbReference>
<feature type="domain" description="Disintegrin" evidence="13">
    <location>
        <begin position="445"/>
        <end position="533"/>
    </location>
</feature>
<dbReference type="SMART" id="SM00608">
    <property type="entry name" value="ACR"/>
    <property type="match status" value="1"/>
</dbReference>
<feature type="domain" description="EGF-like" evidence="12">
    <location>
        <begin position="684"/>
        <end position="716"/>
    </location>
</feature>
<keyword evidence="8" id="KW-0245">EGF-like domain</keyword>
<feature type="region of interest" description="Disordered" evidence="10">
    <location>
        <begin position="1299"/>
        <end position="1421"/>
    </location>
</feature>
<evidence type="ECO:0008006" key="17">
    <source>
        <dbReference type="Google" id="ProtNLM"/>
    </source>
</evidence>
<dbReference type="Proteomes" id="UP000037069">
    <property type="component" value="Unassembled WGS sequence"/>
</dbReference>
<evidence type="ECO:0000256" key="7">
    <source>
        <dbReference type="PROSITE-ProRule" id="PRU00068"/>
    </source>
</evidence>
<dbReference type="InterPro" id="IPR000742">
    <property type="entry name" value="EGF"/>
</dbReference>
<feature type="disulfide bond" evidence="8">
    <location>
        <begin position="688"/>
        <end position="698"/>
    </location>
</feature>
<dbReference type="SMART" id="SM00050">
    <property type="entry name" value="DISIN"/>
    <property type="match status" value="1"/>
</dbReference>
<dbReference type="PANTHER" id="PTHR11905">
    <property type="entry name" value="ADAM A DISINTEGRIN AND METALLOPROTEASE DOMAIN"/>
    <property type="match status" value="1"/>
</dbReference>
<keyword evidence="3 11" id="KW-1133">Transmembrane helix</keyword>
<dbReference type="OrthoDB" id="5951731at2759"/>
<dbReference type="Pfam" id="PF08516">
    <property type="entry name" value="ADAM_CR"/>
    <property type="match status" value="1"/>
</dbReference>
<dbReference type="Pfam" id="PF00200">
    <property type="entry name" value="Disintegrin"/>
    <property type="match status" value="1"/>
</dbReference>
<feature type="disulfide bond" evidence="8">
    <location>
        <begin position="706"/>
        <end position="715"/>
    </location>
</feature>
<feature type="compositionally biased region" description="Low complexity" evidence="10">
    <location>
        <begin position="1609"/>
        <end position="1621"/>
    </location>
</feature>
<keyword evidence="16" id="KW-1185">Reference proteome</keyword>
<feature type="transmembrane region" description="Helical" evidence="11">
    <location>
        <begin position="276"/>
        <end position="296"/>
    </location>
</feature>
<feature type="disulfide bond" evidence="7">
    <location>
        <begin position="505"/>
        <end position="525"/>
    </location>
</feature>
<feature type="region of interest" description="Disordered" evidence="10">
    <location>
        <begin position="1509"/>
        <end position="1621"/>
    </location>
</feature>
<gene>
    <name evidence="15" type="ORF">FF38_03874</name>
</gene>
<feature type="non-terminal residue" evidence="15">
    <location>
        <position position="1"/>
    </location>
</feature>
<feature type="compositionally biased region" description="Low complexity" evidence="10">
    <location>
        <begin position="1719"/>
        <end position="1736"/>
    </location>
</feature>
<feature type="compositionally biased region" description="Polar residues" evidence="10">
    <location>
        <begin position="1516"/>
        <end position="1526"/>
    </location>
</feature>
<evidence type="ECO:0000256" key="5">
    <source>
        <dbReference type="ARBA" id="ARBA00023136"/>
    </source>
</evidence>
<dbReference type="FunFam" id="4.10.70.10:FF:000001">
    <property type="entry name" value="Disintegrin and metalloproteinase domain-containing protein 22"/>
    <property type="match status" value="1"/>
</dbReference>
<organism evidence="15 16">
    <name type="scientific">Lucilia cuprina</name>
    <name type="common">Green bottle fly</name>
    <name type="synonym">Australian sheep blowfly</name>
    <dbReference type="NCBI Taxonomy" id="7375"/>
    <lineage>
        <taxon>Eukaryota</taxon>
        <taxon>Metazoa</taxon>
        <taxon>Ecdysozoa</taxon>
        <taxon>Arthropoda</taxon>
        <taxon>Hexapoda</taxon>
        <taxon>Insecta</taxon>
        <taxon>Pterygota</taxon>
        <taxon>Neoptera</taxon>
        <taxon>Endopterygota</taxon>
        <taxon>Diptera</taxon>
        <taxon>Brachycera</taxon>
        <taxon>Muscomorpha</taxon>
        <taxon>Oestroidea</taxon>
        <taxon>Calliphoridae</taxon>
        <taxon>Luciliinae</taxon>
        <taxon>Lucilia</taxon>
    </lineage>
</organism>
<comment type="caution">
    <text evidence="8">Lacks conserved residue(s) required for the propagation of feature annotation.</text>
</comment>
<evidence type="ECO:0000256" key="4">
    <source>
        <dbReference type="ARBA" id="ARBA00023049"/>
    </source>
</evidence>
<keyword evidence="9" id="KW-0862">Zinc</keyword>
<evidence type="ECO:0000259" key="13">
    <source>
        <dbReference type="PROSITE" id="PS50214"/>
    </source>
</evidence>
<feature type="compositionally biased region" description="Polar residues" evidence="10">
    <location>
        <begin position="1551"/>
        <end position="1570"/>
    </location>
</feature>
<dbReference type="InterPro" id="IPR024079">
    <property type="entry name" value="MetalloPept_cat_dom_sf"/>
</dbReference>
<evidence type="ECO:0000256" key="3">
    <source>
        <dbReference type="ARBA" id="ARBA00022989"/>
    </source>
</evidence>
<dbReference type="PROSITE" id="PS50026">
    <property type="entry name" value="EGF_3"/>
    <property type="match status" value="1"/>
</dbReference>
<dbReference type="GO" id="GO:0016020">
    <property type="term" value="C:membrane"/>
    <property type="evidence" value="ECO:0007669"/>
    <property type="project" value="UniProtKB-SubCell"/>
</dbReference>
<feature type="compositionally biased region" description="Low complexity" evidence="10">
    <location>
        <begin position="962"/>
        <end position="975"/>
    </location>
</feature>
<keyword evidence="4" id="KW-0482">Metalloprotease</keyword>
<dbReference type="InterPro" id="IPR006586">
    <property type="entry name" value="ADAM_Cys-rich"/>
</dbReference>
<dbReference type="Gene3D" id="2.10.25.10">
    <property type="entry name" value="Laminin"/>
    <property type="match status" value="1"/>
</dbReference>
<evidence type="ECO:0000256" key="6">
    <source>
        <dbReference type="ARBA" id="ARBA00023157"/>
    </source>
</evidence>
<evidence type="ECO:0000256" key="2">
    <source>
        <dbReference type="ARBA" id="ARBA00022692"/>
    </source>
</evidence>
<dbReference type="Gene3D" id="3.40.390.10">
    <property type="entry name" value="Collagenase (Catalytic Domain)"/>
    <property type="match status" value="1"/>
</dbReference>
<sequence length="1736" mass="188963">AYSTSSSPSSTSKFVTGATSNNIPSLDEDFSSHSVIRPKIHHARHKRELRHTLDADGLHASHITLTYHHKGQKILIDLKRNDDLLPSEHFLRYQNSNTTQGHVVKNFTKTEIELCHYQASFLIGSIRDQPQSYVAVSTCNGGINGIIFDGIDTFFIHSGSDGQLYDEHFLYRHGDFTKNTTCGYDHEHHEEKQDFLKNLEDNKVPDIANHIDGLEFNRILRHKRSYDDSNMIRGPYNSNKHSSYVEIVIVVDNKAFKSFNENIKKVHQHCKDLANIMNALYVPLNIFIALVGVVIWNESNEIEITPDADVTLRNFLNYRRTKLVLEHPNDSAQLLTKIKFDKGVVGKAFKGPICTHEYSGSVSVEHSPVVGVVATTMAHELGHNFGMEHDSSDCKCQDEKCIMSASSTSVLPTHWSSCSIDQLNIAFSRGMNYCLRNKPTKLFDSPQCGNGFVEPGEQCDCGLPNYCENTCCDPYTCMLHTNASCATGECCDLTTCRPKVAGTECRNAENECDLPEYCTGESEYCPRDVFKRDTEECDNGQAYCYQGNCRSHSYQCRILWGPTGENSEPCYAQMNVQGQRVGNCGYNRLNSTYIACEEENALCGMLHCRHLNEKLEFGMETAAVLSHSFITHDNNIVPCRSALVDLGLQFMDPGLTPNGAKCGDNKMCVDQKCLAIEHLRYTGMGKECPENCNGNGICNSKGNCHCNIGFTGPTCKMPGPGGSVDSGPATNPNSHEAFQRFLYIFFFAVLPIMAAFCFFMYYCRHHPLFVGGKLAENMYVSNQKHGLSFSTSSYTTVTPNICKSLNSPSSSTTYSSPSTSSSTSTFKCNSSLSPKTSVKLKPTTTTLTKTATKTPDNTTSISNKTATITKTTLPLTIIKNTTISCTTTPKLSTRKSHNNLHTSVSNENFSKFTKQTNLTISKSHNEIATTNKKPIMANITKPPHINTKIQAILKPPPPPPSVNNNNNNYNTNSISRSKKKNSSATNSTSTANGTTPSPPPPPTTATTTTTNYNNNLVKNINVNNKNIKTSSAEINSKSKSNTNSNTNQVNTLRRKFEITDVRLNSTTNPLALVDGTTYTINDETNSIKSASGAKQPPRGPHANSGNQMQANGLPKSTPSSTDDMNSALLKSPSDSNDNVGNGGLYGKFKGFTLRPLNDATSPTNNFTGPNVAYVQPTLQDNSMQVPQRAAPPPPLKPSEVKLNGTLTRKAPAVPIAPNTAPGPALPPPNPGSTARPIISMPVLENSTLTMSPTRPAPTVPEVEFLKPAPPPPVPLHNDPKLNVKRDGTIRRITSFLKKEEKVPPKEKTYIDREKLKNLEISAPIPLNNSPPGESSNSDSETLTPKEEETKNLVKRAQSMRSPTKKANIPTFGSMRQTAQGQSRPKSAVSSQTLNAARPKSPPPRPPPLKKTNSTTSSGYQLPIAVKRGPEHTYDDCEFVEQPLACVEEQDSPLHRASTNENDNIYSVIDEIPPAAQTIRRSDLVGSQRNSVASSTDMGLLGEIVNEIEKRNGGDSIYSSTATNLVKQKSKDETQKPKAEEVKKEATATKESQINTNTKTSLSTTQPQTSYLRPAPVNAPIARVAPTRSDISPTNAFSSFKPPPHSTNTAAASSSSSSASASAAIHKFSGAGAAKAKTFGQKSVTQQKTLPANGVANKPSATIQKPKPLSAKPSFNNNINAKKPTKAPTAPTTTAAARSTISGKPSTTVASLTQKFEPPSKTSSASTITSTTTSLRK</sequence>
<dbReference type="Pfam" id="PF01421">
    <property type="entry name" value="Reprolysin"/>
    <property type="match status" value="1"/>
</dbReference>
<feature type="disulfide bond" evidence="9">
    <location>
        <begin position="354"/>
        <end position="434"/>
    </location>
</feature>
<feature type="compositionally biased region" description="Polar residues" evidence="10">
    <location>
        <begin position="1588"/>
        <end position="1597"/>
    </location>
</feature>
<dbReference type="PROSITE" id="PS50214">
    <property type="entry name" value="DISINTEGRIN_2"/>
    <property type="match status" value="1"/>
</dbReference>
<accession>A0A0L0CGP5</accession>
<feature type="compositionally biased region" description="Basic and acidic residues" evidence="10">
    <location>
        <begin position="1528"/>
        <end position="1547"/>
    </location>
</feature>
<feature type="active site" evidence="9">
    <location>
        <position position="380"/>
    </location>
</feature>
<dbReference type="OMA" id="CPDEKCV"/>
<feature type="compositionally biased region" description="Low complexity" evidence="10">
    <location>
        <begin position="982"/>
        <end position="995"/>
    </location>
</feature>
<feature type="region of interest" description="Disordered" evidence="10">
    <location>
        <begin position="1647"/>
        <end position="1736"/>
    </location>
</feature>
<feature type="binding site" evidence="9">
    <location>
        <position position="389"/>
    </location>
    <ligand>
        <name>Zn(2+)</name>
        <dbReference type="ChEBI" id="CHEBI:29105"/>
        <note>catalytic</note>
    </ligand>
</feature>
<proteinExistence type="predicted"/>
<feature type="transmembrane region" description="Helical" evidence="11">
    <location>
        <begin position="741"/>
        <end position="762"/>
    </location>
</feature>
<evidence type="ECO:0000256" key="11">
    <source>
        <dbReference type="SAM" id="Phobius"/>
    </source>
</evidence>
<evidence type="ECO:0000256" key="8">
    <source>
        <dbReference type="PROSITE-ProRule" id="PRU00076"/>
    </source>
</evidence>
<dbReference type="PROSITE" id="PS00022">
    <property type="entry name" value="EGF_1"/>
    <property type="match status" value="1"/>
</dbReference>
<dbReference type="InterPro" id="IPR036436">
    <property type="entry name" value="Disintegrin_dom_sf"/>
</dbReference>
<dbReference type="PROSITE" id="PS01186">
    <property type="entry name" value="EGF_2"/>
    <property type="match status" value="1"/>
</dbReference>
<evidence type="ECO:0000256" key="9">
    <source>
        <dbReference type="PROSITE-ProRule" id="PRU00276"/>
    </source>
</evidence>
<evidence type="ECO:0000256" key="1">
    <source>
        <dbReference type="ARBA" id="ARBA00004167"/>
    </source>
</evidence>
<evidence type="ECO:0000313" key="16">
    <source>
        <dbReference type="Proteomes" id="UP000037069"/>
    </source>
</evidence>
<evidence type="ECO:0000313" key="15">
    <source>
        <dbReference type="EMBL" id="KNC31405.1"/>
    </source>
</evidence>
<keyword evidence="2 11" id="KW-0812">Transmembrane</keyword>
<protein>
    <recommendedName>
        <fullName evidence="17">Disintegrin and metalloproteinase domain-containing protein 12</fullName>
    </recommendedName>
</protein>
<reference evidence="15 16" key="1">
    <citation type="journal article" date="2015" name="Nat. Commun.">
        <title>Lucilia cuprina genome unlocks parasitic fly biology to underpin future interventions.</title>
        <authorList>
            <person name="Anstead C.A."/>
            <person name="Korhonen P.K."/>
            <person name="Young N.D."/>
            <person name="Hall R.S."/>
            <person name="Jex A.R."/>
            <person name="Murali S.C."/>
            <person name="Hughes D.S."/>
            <person name="Lee S.F."/>
            <person name="Perry T."/>
            <person name="Stroehlein A.J."/>
            <person name="Ansell B.R."/>
            <person name="Breugelmans B."/>
            <person name="Hofmann A."/>
            <person name="Qu J."/>
            <person name="Dugan S."/>
            <person name="Lee S.L."/>
            <person name="Chao H."/>
            <person name="Dinh H."/>
            <person name="Han Y."/>
            <person name="Doddapaneni H.V."/>
            <person name="Worley K.C."/>
            <person name="Muzny D.M."/>
            <person name="Ioannidis P."/>
            <person name="Waterhouse R.M."/>
            <person name="Zdobnov E.M."/>
            <person name="James P.J."/>
            <person name="Bagnall N.H."/>
            <person name="Kotze A.C."/>
            <person name="Gibbs R.A."/>
            <person name="Richards S."/>
            <person name="Batterham P."/>
            <person name="Gasser R.B."/>
        </authorList>
    </citation>
    <scope>NUCLEOTIDE SEQUENCE [LARGE SCALE GENOMIC DNA]</scope>
    <source>
        <strain evidence="15 16">LS</strain>
        <tissue evidence="15">Full body</tissue>
    </source>
</reference>
<evidence type="ECO:0000256" key="10">
    <source>
        <dbReference type="SAM" id="MobiDB-lite"/>
    </source>
</evidence>
<feature type="disulfide bond" evidence="9">
    <location>
        <begin position="394"/>
        <end position="418"/>
    </location>
</feature>
<dbReference type="EMBL" id="JRES01000423">
    <property type="protein sequence ID" value="KNC31405.1"/>
    <property type="molecule type" value="Genomic_DNA"/>
</dbReference>
<feature type="compositionally biased region" description="Polar residues" evidence="10">
    <location>
        <begin position="1103"/>
        <end position="1124"/>
    </location>
</feature>
<keyword evidence="5 11" id="KW-0472">Membrane</keyword>
<dbReference type="Gene3D" id="4.10.70.10">
    <property type="entry name" value="Disintegrin domain"/>
    <property type="match status" value="1"/>
</dbReference>